<feature type="compositionally biased region" description="Basic and acidic residues" evidence="6">
    <location>
        <begin position="1"/>
        <end position="100"/>
    </location>
</feature>
<evidence type="ECO:0000256" key="2">
    <source>
        <dbReference type="ARBA" id="ARBA00022692"/>
    </source>
</evidence>
<feature type="transmembrane region" description="Helical" evidence="7">
    <location>
        <begin position="273"/>
        <end position="298"/>
    </location>
</feature>
<evidence type="ECO:0000256" key="6">
    <source>
        <dbReference type="SAM" id="MobiDB-lite"/>
    </source>
</evidence>
<gene>
    <name evidence="9" type="ORF">EOD39_4856</name>
</gene>
<feature type="transmembrane region" description="Helical" evidence="7">
    <location>
        <begin position="239"/>
        <end position="261"/>
    </location>
</feature>
<accession>A0A444UGJ6</accession>
<sequence length="373" mass="43185">MSADGRYPERDNYRPRSRERGERDPHRDRDLENRPRKERGDGRGQRDRDRDKERHPRDQYDDRRDQHSRDEKELRYPDKRERGYPEELDRGYRDQRHNNREPPYPRAPPDYRETSFKENQPVHHSEERYDETSSVSYRSPRNGLPTEQMDFYEPGPGLLECYQCRYLCTGRALCQVLEVLLNLLLVICAGVSFNASETYRDYGSLGGIYAYYFGGANTFTGTEAEKVKKLDTQFYQLKLPIATATMAFGGALMGYACLMLLLGLLRVPFRWPVILLVECVLGVIIGLGYIPAMAFHFIKLQEAYNSQICKDRNEMYASKGHQGFSCGFHGAEIASGLFGVFGILAFPFSAWLAVRAFRRVRELKKQPQDGHGF</sequence>
<evidence type="ECO:0000256" key="4">
    <source>
        <dbReference type="ARBA" id="ARBA00023136"/>
    </source>
</evidence>
<feature type="region of interest" description="Disordered" evidence="6">
    <location>
        <begin position="1"/>
        <end position="142"/>
    </location>
</feature>
<dbReference type="InterPro" id="IPR008253">
    <property type="entry name" value="Marvel"/>
</dbReference>
<feature type="domain" description="MARVEL" evidence="8">
    <location>
        <begin position="166"/>
        <end position="358"/>
    </location>
</feature>
<dbReference type="EMBL" id="SCEB01214609">
    <property type="protein sequence ID" value="RXM34299.1"/>
    <property type="molecule type" value="Genomic_DNA"/>
</dbReference>
<dbReference type="PANTHER" id="PTHR34609">
    <property type="entry name" value="GEO08273P1-RELATED"/>
    <property type="match status" value="1"/>
</dbReference>
<feature type="transmembrane region" description="Helical" evidence="7">
    <location>
        <begin position="333"/>
        <end position="354"/>
    </location>
</feature>
<dbReference type="Proteomes" id="UP000289886">
    <property type="component" value="Unassembled WGS sequence"/>
</dbReference>
<dbReference type="GO" id="GO:0016020">
    <property type="term" value="C:membrane"/>
    <property type="evidence" value="ECO:0007669"/>
    <property type="project" value="UniProtKB-SubCell"/>
</dbReference>
<keyword evidence="4 5" id="KW-0472">Membrane</keyword>
<comment type="caution">
    <text evidence="9">The sequence shown here is derived from an EMBL/GenBank/DDBJ whole genome shotgun (WGS) entry which is preliminary data.</text>
</comment>
<feature type="compositionally biased region" description="Basic and acidic residues" evidence="6">
    <location>
        <begin position="109"/>
        <end position="131"/>
    </location>
</feature>
<evidence type="ECO:0000313" key="10">
    <source>
        <dbReference type="Proteomes" id="UP000289886"/>
    </source>
</evidence>
<keyword evidence="2 5" id="KW-0812">Transmembrane</keyword>
<evidence type="ECO:0000259" key="8">
    <source>
        <dbReference type="PROSITE" id="PS51225"/>
    </source>
</evidence>
<evidence type="ECO:0000313" key="9">
    <source>
        <dbReference type="EMBL" id="RXM34299.1"/>
    </source>
</evidence>
<evidence type="ECO:0000256" key="7">
    <source>
        <dbReference type="SAM" id="Phobius"/>
    </source>
</evidence>
<keyword evidence="3 7" id="KW-1133">Transmembrane helix</keyword>
<reference evidence="9 10" key="1">
    <citation type="submission" date="2019-01" db="EMBL/GenBank/DDBJ databases">
        <title>Draft Genome and Complete Hox-Cluster Characterization of the Sterlet Sturgeon (Acipenser ruthenus).</title>
        <authorList>
            <person name="Wei Q."/>
        </authorList>
    </citation>
    <scope>NUCLEOTIDE SEQUENCE [LARGE SCALE GENOMIC DNA]</scope>
    <source>
        <strain evidence="9">WHYD16114868_AA</strain>
        <tissue evidence="9">Blood</tissue>
    </source>
</reference>
<evidence type="ECO:0000256" key="5">
    <source>
        <dbReference type="PROSITE-ProRule" id="PRU00581"/>
    </source>
</evidence>
<evidence type="ECO:0000256" key="1">
    <source>
        <dbReference type="ARBA" id="ARBA00004141"/>
    </source>
</evidence>
<protein>
    <submittedName>
        <fullName evidence="9">MARVEL domain-containing protein 3</fullName>
    </submittedName>
</protein>
<comment type="subcellular location">
    <subcellularLocation>
        <location evidence="1">Membrane</location>
        <topology evidence="1">Multi-pass membrane protein</topology>
    </subcellularLocation>
</comment>
<dbReference type="PANTHER" id="PTHR34609:SF17">
    <property type="entry name" value="GEO08273P1-RELATED"/>
    <property type="match status" value="1"/>
</dbReference>
<feature type="transmembrane region" description="Helical" evidence="7">
    <location>
        <begin position="172"/>
        <end position="193"/>
    </location>
</feature>
<dbReference type="OrthoDB" id="8844724at2759"/>
<organism evidence="9 10">
    <name type="scientific">Acipenser ruthenus</name>
    <name type="common">Sterlet sturgeon</name>
    <dbReference type="NCBI Taxonomy" id="7906"/>
    <lineage>
        <taxon>Eukaryota</taxon>
        <taxon>Metazoa</taxon>
        <taxon>Chordata</taxon>
        <taxon>Craniata</taxon>
        <taxon>Vertebrata</taxon>
        <taxon>Euteleostomi</taxon>
        <taxon>Actinopterygii</taxon>
        <taxon>Chondrostei</taxon>
        <taxon>Acipenseriformes</taxon>
        <taxon>Acipenseridae</taxon>
        <taxon>Acipenser</taxon>
    </lineage>
</organism>
<evidence type="ECO:0000256" key="3">
    <source>
        <dbReference type="ARBA" id="ARBA00022989"/>
    </source>
</evidence>
<proteinExistence type="predicted"/>
<dbReference type="PROSITE" id="PS51225">
    <property type="entry name" value="MARVEL"/>
    <property type="match status" value="1"/>
</dbReference>
<dbReference type="InterPro" id="IPR053077">
    <property type="entry name" value="MARVEL_domain_protein_3"/>
</dbReference>
<dbReference type="AlphaFoldDB" id="A0A444UGJ6"/>
<name>A0A444UGJ6_ACIRT</name>
<keyword evidence="10" id="KW-1185">Reference proteome</keyword>